<dbReference type="Proteomes" id="UP000185557">
    <property type="component" value="Unassembled WGS sequence"/>
</dbReference>
<dbReference type="AlphaFoldDB" id="A0A1U7J5P0"/>
<evidence type="ECO:0000313" key="3">
    <source>
        <dbReference type="Proteomes" id="UP000185557"/>
    </source>
</evidence>
<gene>
    <name evidence="2" type="ORF">NIES30_11465</name>
</gene>
<dbReference type="OrthoDB" id="557974at2"/>
<dbReference type="STRING" id="549789.NIES30_11465"/>
<reference evidence="2 3" key="1">
    <citation type="submission" date="2016-11" db="EMBL/GenBank/DDBJ databases">
        <title>Draft Genome Sequences of Nine Cyanobacterial Strains from Diverse Habitats.</title>
        <authorList>
            <person name="Zhu T."/>
            <person name="Hou S."/>
            <person name="Lu X."/>
            <person name="Hess W.R."/>
        </authorList>
    </citation>
    <scope>NUCLEOTIDE SEQUENCE [LARGE SCALE GENOMIC DNA]</scope>
    <source>
        <strain evidence="2 3">NIES-30</strain>
    </source>
</reference>
<comment type="caution">
    <text evidence="2">The sequence shown here is derived from an EMBL/GenBank/DDBJ whole genome shotgun (WGS) entry which is preliminary data.</text>
</comment>
<sequence length="151" mass="16568">MVQTAPQPSTDTLPADSYLVVGLATCYLRQEGETIEIQVLEPIPSSYLESVIQGVPTSYSAICGTTMAQALAMDLPEIAAAPAQPCADYEERITAAARTYQSRPAAAELVPVGTLRRDLNYSTERKRVLNSQRKISKNDNVKQHKYTHEVL</sequence>
<proteinExistence type="predicted"/>
<protein>
    <submittedName>
        <fullName evidence="2">Uncharacterized protein</fullName>
    </submittedName>
</protein>
<dbReference type="EMBL" id="MRCG01000007">
    <property type="protein sequence ID" value="OKH48110.1"/>
    <property type="molecule type" value="Genomic_DNA"/>
</dbReference>
<name>A0A1U7J5P0_9CYAN</name>
<feature type="region of interest" description="Disordered" evidence="1">
    <location>
        <begin position="131"/>
        <end position="151"/>
    </location>
</feature>
<accession>A0A1U7J5P0</accession>
<evidence type="ECO:0000313" key="2">
    <source>
        <dbReference type="EMBL" id="OKH48110.1"/>
    </source>
</evidence>
<dbReference type="RefSeq" id="WP_073608562.1">
    <property type="nucleotide sequence ID" value="NZ_MRCG01000007.1"/>
</dbReference>
<feature type="compositionally biased region" description="Basic and acidic residues" evidence="1">
    <location>
        <begin position="136"/>
        <end position="151"/>
    </location>
</feature>
<organism evidence="2 3">
    <name type="scientific">Phormidium tenue NIES-30</name>
    <dbReference type="NCBI Taxonomy" id="549789"/>
    <lineage>
        <taxon>Bacteria</taxon>
        <taxon>Bacillati</taxon>
        <taxon>Cyanobacteriota</taxon>
        <taxon>Cyanophyceae</taxon>
        <taxon>Oscillatoriophycideae</taxon>
        <taxon>Oscillatoriales</taxon>
        <taxon>Oscillatoriaceae</taxon>
        <taxon>Phormidium</taxon>
    </lineage>
</organism>
<keyword evidence="3" id="KW-1185">Reference proteome</keyword>
<evidence type="ECO:0000256" key="1">
    <source>
        <dbReference type="SAM" id="MobiDB-lite"/>
    </source>
</evidence>